<feature type="compositionally biased region" description="Basic and acidic residues" evidence="11">
    <location>
        <begin position="29"/>
        <end position="61"/>
    </location>
</feature>
<dbReference type="SUPFAM" id="SSF53254">
    <property type="entry name" value="Phosphoglycerate mutase-like"/>
    <property type="match status" value="1"/>
</dbReference>
<dbReference type="PANTHER" id="PTHR12750">
    <property type="entry name" value="DIPHOSPHOINOSITOL PENTAKISPHOSPHATE KINASE"/>
    <property type="match status" value="1"/>
</dbReference>
<evidence type="ECO:0000313" key="12">
    <source>
        <dbReference type="EMBL" id="KAH7532601.1"/>
    </source>
</evidence>
<feature type="region of interest" description="Disordered" evidence="11">
    <location>
        <begin position="26"/>
        <end position="102"/>
    </location>
</feature>
<dbReference type="Proteomes" id="UP000813462">
    <property type="component" value="Unassembled WGS sequence"/>
</dbReference>
<keyword evidence="6" id="KW-0547">Nucleotide-binding</keyword>
<evidence type="ECO:0000256" key="8">
    <source>
        <dbReference type="ARBA" id="ARBA00022840"/>
    </source>
</evidence>
<dbReference type="GO" id="GO:0005524">
    <property type="term" value="F:ATP binding"/>
    <property type="evidence" value="ECO:0007669"/>
    <property type="project" value="UniProtKB-KW"/>
</dbReference>
<evidence type="ECO:0000256" key="1">
    <source>
        <dbReference type="ARBA" id="ARBA00004496"/>
    </source>
</evidence>
<dbReference type="Pfam" id="PF00328">
    <property type="entry name" value="His_Phos_2"/>
    <property type="match status" value="1"/>
</dbReference>
<protein>
    <recommendedName>
        <fullName evidence="3">diphosphoinositol-pentakisphosphate 1-kinase</fullName>
        <ecNumber evidence="3">2.7.4.24</ecNumber>
    </recommendedName>
</protein>
<dbReference type="GO" id="GO:0000828">
    <property type="term" value="F:inositol hexakisphosphate kinase activity"/>
    <property type="evidence" value="ECO:0007669"/>
    <property type="project" value="TreeGrafter"/>
</dbReference>
<dbReference type="AlphaFoldDB" id="A0A978VHN2"/>
<comment type="similarity">
    <text evidence="2">Belongs to the histidine acid phosphatase family. VIP1 subfamily.</text>
</comment>
<evidence type="ECO:0000256" key="9">
    <source>
        <dbReference type="ARBA" id="ARBA00033696"/>
    </source>
</evidence>
<dbReference type="EC" id="2.7.4.24" evidence="3"/>
<reference evidence="12" key="1">
    <citation type="journal article" date="2021" name="Front. Plant Sci.">
        <title>Chromosome-Scale Genome Assembly for Chinese Sour Jujube and Insights Into Its Genome Evolution and Domestication Signature.</title>
        <authorList>
            <person name="Shen L.-Y."/>
            <person name="Luo H."/>
            <person name="Wang X.-L."/>
            <person name="Wang X.-M."/>
            <person name="Qiu X.-J."/>
            <person name="Liu H."/>
            <person name="Zhou S.-S."/>
            <person name="Jia K.-H."/>
            <person name="Nie S."/>
            <person name="Bao Y.-T."/>
            <person name="Zhang R.-G."/>
            <person name="Yun Q.-Z."/>
            <person name="Chai Y.-H."/>
            <person name="Lu J.-Y."/>
            <person name="Li Y."/>
            <person name="Zhao S.-W."/>
            <person name="Mao J.-F."/>
            <person name="Jia S.-G."/>
            <person name="Mao Y.-M."/>
        </authorList>
    </citation>
    <scope>NUCLEOTIDE SEQUENCE</scope>
    <source>
        <strain evidence="12">AT0</strain>
        <tissue evidence="12">Leaf</tissue>
    </source>
</reference>
<evidence type="ECO:0000256" key="4">
    <source>
        <dbReference type="ARBA" id="ARBA00022490"/>
    </source>
</evidence>
<dbReference type="PANTHER" id="PTHR12750:SF9">
    <property type="entry name" value="INOSITOL HEXAKISPHOSPHATE AND DIPHOSPHOINOSITOL-PENTAKISPHOSPHATE KINASE"/>
    <property type="match status" value="1"/>
</dbReference>
<gene>
    <name evidence="12" type="ORF">FEM48_Zijuj04G0038700</name>
</gene>
<dbReference type="GO" id="GO:0005737">
    <property type="term" value="C:cytoplasm"/>
    <property type="evidence" value="ECO:0007669"/>
    <property type="project" value="UniProtKB-SubCell"/>
</dbReference>
<evidence type="ECO:0000256" key="10">
    <source>
        <dbReference type="ARBA" id="ARBA00034629"/>
    </source>
</evidence>
<organism evidence="12 13">
    <name type="scientific">Ziziphus jujuba var. spinosa</name>
    <dbReference type="NCBI Taxonomy" id="714518"/>
    <lineage>
        <taxon>Eukaryota</taxon>
        <taxon>Viridiplantae</taxon>
        <taxon>Streptophyta</taxon>
        <taxon>Embryophyta</taxon>
        <taxon>Tracheophyta</taxon>
        <taxon>Spermatophyta</taxon>
        <taxon>Magnoliopsida</taxon>
        <taxon>eudicotyledons</taxon>
        <taxon>Gunneridae</taxon>
        <taxon>Pentapetalae</taxon>
        <taxon>rosids</taxon>
        <taxon>fabids</taxon>
        <taxon>Rosales</taxon>
        <taxon>Rhamnaceae</taxon>
        <taxon>Paliureae</taxon>
        <taxon>Ziziphus</taxon>
    </lineage>
</organism>
<comment type="catalytic activity">
    <reaction evidence="9">
        <text>5-diphospho-1D-myo-inositol 1,2,3,4,6-pentakisphosphate + ATP + H(+) = 1,5-bis(diphospho)-1D-myo-inositol 2,3,4,6-tetrakisphosphate + ADP</text>
        <dbReference type="Rhea" id="RHEA:10276"/>
        <dbReference type="ChEBI" id="CHEBI:15378"/>
        <dbReference type="ChEBI" id="CHEBI:30616"/>
        <dbReference type="ChEBI" id="CHEBI:58628"/>
        <dbReference type="ChEBI" id="CHEBI:77983"/>
        <dbReference type="ChEBI" id="CHEBI:456216"/>
        <dbReference type="EC" id="2.7.4.24"/>
    </reaction>
    <physiologicalReaction direction="left-to-right" evidence="9">
        <dbReference type="Rhea" id="RHEA:10277"/>
    </physiologicalReaction>
</comment>
<keyword evidence="8" id="KW-0067">ATP-binding</keyword>
<evidence type="ECO:0000256" key="2">
    <source>
        <dbReference type="ARBA" id="ARBA00005609"/>
    </source>
</evidence>
<keyword evidence="7" id="KW-0418">Kinase</keyword>
<dbReference type="GO" id="GO:0033857">
    <property type="term" value="F:5-diphosphoinositol pentakisphosphate 1-kinase activity"/>
    <property type="evidence" value="ECO:0007669"/>
    <property type="project" value="TreeGrafter"/>
</dbReference>
<feature type="compositionally biased region" description="Basic and acidic residues" evidence="11">
    <location>
        <begin position="69"/>
        <end position="80"/>
    </location>
</feature>
<dbReference type="InterPro" id="IPR029033">
    <property type="entry name" value="His_PPase_superfam"/>
</dbReference>
<evidence type="ECO:0000256" key="5">
    <source>
        <dbReference type="ARBA" id="ARBA00022679"/>
    </source>
</evidence>
<proteinExistence type="inferred from homology"/>
<keyword evidence="5" id="KW-0808">Transferase</keyword>
<dbReference type="EMBL" id="JAEACU010000004">
    <property type="protein sequence ID" value="KAH7532601.1"/>
    <property type="molecule type" value="Genomic_DNA"/>
</dbReference>
<dbReference type="GO" id="GO:0032958">
    <property type="term" value="P:inositol phosphate biosynthetic process"/>
    <property type="evidence" value="ECO:0007669"/>
    <property type="project" value="TreeGrafter"/>
</dbReference>
<evidence type="ECO:0000256" key="3">
    <source>
        <dbReference type="ARBA" id="ARBA00012893"/>
    </source>
</evidence>
<evidence type="ECO:0000256" key="6">
    <source>
        <dbReference type="ARBA" id="ARBA00022741"/>
    </source>
</evidence>
<evidence type="ECO:0000313" key="13">
    <source>
        <dbReference type="Proteomes" id="UP000813462"/>
    </source>
</evidence>
<name>A0A978VHN2_ZIZJJ</name>
<dbReference type="GO" id="GO:0006020">
    <property type="term" value="P:inositol metabolic process"/>
    <property type="evidence" value="ECO:0007669"/>
    <property type="project" value="TreeGrafter"/>
</dbReference>
<evidence type="ECO:0000256" key="11">
    <source>
        <dbReference type="SAM" id="MobiDB-lite"/>
    </source>
</evidence>
<sequence>MIARRLLGKILIDLRNTREEAISVAELKSNQDHQPSKLTQGEKEDAECQPKLCIKNDDFRKSSNASDLPKLHIKNDDMRRSSTTSDKSMDQDDDDDKETKYRLDPKYANVKTPERHVRTRLYFTSESHIHSLMNVLRYCNLDESLQGEDSLVCDNALERLYKTKELDYMSYLVLRMFENTEVALEDPKRFRVEMTFSRGADLSPLEERKDDGERTLSAYVTDKKDDSEAASLHQEHTLPINGPERLQEVGSYLTLEKMEKMFRPFAMPAEDFPPPSTPAGFSGYFSKSAAVLERLVNLWPFHKHANSNGK</sequence>
<keyword evidence="4" id="KW-0963">Cytoplasm</keyword>
<dbReference type="InterPro" id="IPR037446">
    <property type="entry name" value="His_Pase_VIP1"/>
</dbReference>
<comment type="catalytic activity">
    <reaction evidence="10">
        <text>1D-myo-inositol hexakisphosphate + ATP = 1-diphospho-1D-myo-inositol 2,3,4,5,6-pentakisphosphate + ADP</text>
        <dbReference type="Rhea" id="RHEA:37459"/>
        <dbReference type="ChEBI" id="CHEBI:30616"/>
        <dbReference type="ChEBI" id="CHEBI:58130"/>
        <dbReference type="ChEBI" id="CHEBI:74946"/>
        <dbReference type="ChEBI" id="CHEBI:456216"/>
        <dbReference type="EC" id="2.7.4.24"/>
    </reaction>
    <physiologicalReaction direction="left-to-right" evidence="10">
        <dbReference type="Rhea" id="RHEA:37460"/>
    </physiologicalReaction>
</comment>
<accession>A0A978VHN2</accession>
<comment type="caution">
    <text evidence="12">The sequence shown here is derived from an EMBL/GenBank/DDBJ whole genome shotgun (WGS) entry which is preliminary data.</text>
</comment>
<comment type="subcellular location">
    <subcellularLocation>
        <location evidence="1">Cytoplasm</location>
    </subcellularLocation>
</comment>
<evidence type="ECO:0000256" key="7">
    <source>
        <dbReference type="ARBA" id="ARBA00022777"/>
    </source>
</evidence>
<dbReference type="InterPro" id="IPR000560">
    <property type="entry name" value="His_Pase_clade-2"/>
</dbReference>